<comment type="caution">
    <text evidence="4">The sequence shown here is derived from an EMBL/GenBank/DDBJ whole genome shotgun (WGS) entry which is preliminary data.</text>
</comment>
<evidence type="ECO:0000256" key="2">
    <source>
        <dbReference type="ARBA" id="ARBA00022857"/>
    </source>
</evidence>
<organism evidence="4 5">
    <name type="scientific">Aspergillus udagawae</name>
    <dbReference type="NCBI Taxonomy" id="91492"/>
    <lineage>
        <taxon>Eukaryota</taxon>
        <taxon>Fungi</taxon>
        <taxon>Dikarya</taxon>
        <taxon>Ascomycota</taxon>
        <taxon>Pezizomycotina</taxon>
        <taxon>Eurotiomycetes</taxon>
        <taxon>Eurotiomycetidae</taxon>
        <taxon>Eurotiales</taxon>
        <taxon>Aspergillaceae</taxon>
        <taxon>Aspergillus</taxon>
        <taxon>Aspergillus subgen. Fumigati</taxon>
    </lineage>
</organism>
<dbReference type="InterPro" id="IPR036291">
    <property type="entry name" value="NAD(P)-bd_dom_sf"/>
</dbReference>
<name>A0A8H3NRK6_9EURO</name>
<dbReference type="PANTHER" id="PTHR24320">
    <property type="entry name" value="RETINOL DEHYDROGENASE"/>
    <property type="match status" value="1"/>
</dbReference>
<dbReference type="SUPFAM" id="SSF51735">
    <property type="entry name" value="NAD(P)-binding Rossmann-fold domains"/>
    <property type="match status" value="1"/>
</dbReference>
<dbReference type="AlphaFoldDB" id="A0A8H3NRK6"/>
<evidence type="ECO:0000313" key="4">
    <source>
        <dbReference type="EMBL" id="GFF38482.1"/>
    </source>
</evidence>
<comment type="similarity">
    <text evidence="1">Belongs to the short-chain dehydrogenases/reductases (SDR) family.</text>
</comment>
<dbReference type="PANTHER" id="PTHR24320:SF152">
    <property type="entry name" value="SHORT-CHAIN DEHYDROGENASE_REDUCTASE FAMILY PROTEIN"/>
    <property type="match status" value="1"/>
</dbReference>
<dbReference type="EMBL" id="BLKC01000034">
    <property type="protein sequence ID" value="GFF38482.1"/>
    <property type="molecule type" value="Genomic_DNA"/>
</dbReference>
<evidence type="ECO:0000313" key="5">
    <source>
        <dbReference type="Proteomes" id="UP000465221"/>
    </source>
</evidence>
<gene>
    <name evidence="4" type="ORF">IFM46972_05568</name>
</gene>
<reference evidence="4 5" key="1">
    <citation type="submission" date="2020-01" db="EMBL/GenBank/DDBJ databases">
        <title>Draft genome sequence of Aspergillus udagawae IFM 46972.</title>
        <authorList>
            <person name="Takahashi H."/>
            <person name="Yaguchi T."/>
        </authorList>
    </citation>
    <scope>NUCLEOTIDE SEQUENCE [LARGE SCALE GENOMIC DNA]</scope>
    <source>
        <strain evidence="4 5">IFM 46972</strain>
    </source>
</reference>
<dbReference type="InterPro" id="IPR002347">
    <property type="entry name" value="SDR_fam"/>
</dbReference>
<dbReference type="GO" id="GO:0016491">
    <property type="term" value="F:oxidoreductase activity"/>
    <property type="evidence" value="ECO:0007669"/>
    <property type="project" value="UniProtKB-KW"/>
</dbReference>
<keyword evidence="3" id="KW-0560">Oxidoreductase</keyword>
<dbReference type="Gene3D" id="3.40.50.720">
    <property type="entry name" value="NAD(P)-binding Rossmann-like Domain"/>
    <property type="match status" value="1"/>
</dbReference>
<proteinExistence type="inferred from homology"/>
<accession>A0A8H3NRK6</accession>
<evidence type="ECO:0000256" key="3">
    <source>
        <dbReference type="ARBA" id="ARBA00023002"/>
    </source>
</evidence>
<evidence type="ECO:0000256" key="1">
    <source>
        <dbReference type="ARBA" id="ARBA00006484"/>
    </source>
</evidence>
<keyword evidence="2" id="KW-0521">NADP</keyword>
<protein>
    <submittedName>
        <fullName evidence="4">Putative oxidoreductase</fullName>
    </submittedName>
</protein>
<dbReference type="Pfam" id="PF00106">
    <property type="entry name" value="adh_short"/>
    <property type="match status" value="1"/>
</dbReference>
<sequence>MLRTSSIRNVDGLMMTKINSLIQSDSQRQVRLLNATKLYRPVANMAIEWGSETKGADVVNAFPMSIKKRTFLMTGVIGTGLPAATAEALASGDAAAIILMGKSQAEAQAVINDVNHRHPTVKLIFISVDFGRLASVREAAEVITKLDVPIDGFVGFPTVMAALWMKTEDGIESHFQCNYLSNFLLINMVVHLMPAGSRVVMVCSSIRPEAPPPAWDDPNFADGKTYHPLDAYALSMFANVQLIKCLAITGCGRSMGTFSVNAGTEHPSDTKPSLQTVASPEQVASWLQRKKEPLFEEREDLPLLLQQAPKSVSQGIATILRALLDPDISEHSGAYLGNCQILALPKIDFPAGEENGRALWTRSEQMVGQEFKRL</sequence>
<dbReference type="Proteomes" id="UP000465221">
    <property type="component" value="Unassembled WGS sequence"/>
</dbReference>